<name>A0AAE1WMD6_9LAMI</name>
<evidence type="ECO:0000256" key="1">
    <source>
        <dbReference type="SAM" id="MobiDB-lite"/>
    </source>
</evidence>
<dbReference type="PANTHER" id="PTHR33270:SF24">
    <property type="entry name" value="EXPRESSED PROTEIN"/>
    <property type="match status" value="1"/>
</dbReference>
<gene>
    <name evidence="3" type="ORF">Sango_1748400</name>
</gene>
<evidence type="ECO:0000313" key="4">
    <source>
        <dbReference type="Proteomes" id="UP001289374"/>
    </source>
</evidence>
<dbReference type="InterPro" id="IPR055482">
    <property type="entry name" value="DUF7054"/>
</dbReference>
<evidence type="ECO:0000313" key="3">
    <source>
        <dbReference type="EMBL" id="KAK4395941.1"/>
    </source>
</evidence>
<proteinExistence type="predicted"/>
<reference evidence="3" key="2">
    <citation type="journal article" date="2024" name="Plant">
        <title>Genomic evolution and insights into agronomic trait innovations of Sesamum species.</title>
        <authorList>
            <person name="Miao H."/>
            <person name="Wang L."/>
            <person name="Qu L."/>
            <person name="Liu H."/>
            <person name="Sun Y."/>
            <person name="Le M."/>
            <person name="Wang Q."/>
            <person name="Wei S."/>
            <person name="Zheng Y."/>
            <person name="Lin W."/>
            <person name="Duan Y."/>
            <person name="Cao H."/>
            <person name="Xiong S."/>
            <person name="Wang X."/>
            <person name="Wei L."/>
            <person name="Li C."/>
            <person name="Ma Q."/>
            <person name="Ju M."/>
            <person name="Zhao R."/>
            <person name="Li G."/>
            <person name="Mu C."/>
            <person name="Tian Q."/>
            <person name="Mei H."/>
            <person name="Zhang T."/>
            <person name="Gao T."/>
            <person name="Zhang H."/>
        </authorList>
    </citation>
    <scope>NUCLEOTIDE SEQUENCE</scope>
    <source>
        <strain evidence="3">K16</strain>
    </source>
</reference>
<comment type="caution">
    <text evidence="3">The sequence shown here is derived from an EMBL/GenBank/DDBJ whole genome shotgun (WGS) entry which is preliminary data.</text>
</comment>
<dbReference type="Proteomes" id="UP001289374">
    <property type="component" value="Unassembled WGS sequence"/>
</dbReference>
<feature type="compositionally biased region" description="Low complexity" evidence="1">
    <location>
        <begin position="1"/>
        <end position="18"/>
    </location>
</feature>
<evidence type="ECO:0000259" key="2">
    <source>
        <dbReference type="Pfam" id="PF23156"/>
    </source>
</evidence>
<feature type="domain" description="DUF7054" evidence="2">
    <location>
        <begin position="67"/>
        <end position="103"/>
    </location>
</feature>
<protein>
    <recommendedName>
        <fullName evidence="2">DUF7054 domain-containing protein</fullName>
    </recommendedName>
</protein>
<dbReference type="PANTHER" id="PTHR33270">
    <property type="entry name" value="BNAC05G50380D PROTEIN"/>
    <property type="match status" value="1"/>
</dbReference>
<dbReference type="InterPro" id="IPR040358">
    <property type="entry name" value="At4g22758-like"/>
</dbReference>
<feature type="compositionally biased region" description="Basic and acidic residues" evidence="1">
    <location>
        <begin position="23"/>
        <end position="39"/>
    </location>
</feature>
<feature type="region of interest" description="Disordered" evidence="1">
    <location>
        <begin position="1"/>
        <end position="47"/>
    </location>
</feature>
<dbReference type="Pfam" id="PF23156">
    <property type="entry name" value="DUF7054"/>
    <property type="match status" value="1"/>
</dbReference>
<accession>A0AAE1WMD6</accession>
<organism evidence="3 4">
    <name type="scientific">Sesamum angolense</name>
    <dbReference type="NCBI Taxonomy" id="2727404"/>
    <lineage>
        <taxon>Eukaryota</taxon>
        <taxon>Viridiplantae</taxon>
        <taxon>Streptophyta</taxon>
        <taxon>Embryophyta</taxon>
        <taxon>Tracheophyta</taxon>
        <taxon>Spermatophyta</taxon>
        <taxon>Magnoliopsida</taxon>
        <taxon>eudicotyledons</taxon>
        <taxon>Gunneridae</taxon>
        <taxon>Pentapetalae</taxon>
        <taxon>asterids</taxon>
        <taxon>lamiids</taxon>
        <taxon>Lamiales</taxon>
        <taxon>Pedaliaceae</taxon>
        <taxon>Sesamum</taxon>
    </lineage>
</organism>
<keyword evidence="4" id="KW-1185">Reference proteome</keyword>
<sequence>MGNSGKRTQTGTGAGKTTQVHEVAAERDDKEEPWARARVDAAGGHRGGLDCGGDPAVCEGGAAACSSSTDASAFDLHYSQFSLESLDREEKLMELGSRNFFLCPKRATAESGGAVVSPGTSNCSKEAGPATKKGLPWLKFMDFLL</sequence>
<reference evidence="3" key="1">
    <citation type="submission" date="2020-06" db="EMBL/GenBank/DDBJ databases">
        <authorList>
            <person name="Li T."/>
            <person name="Hu X."/>
            <person name="Zhang T."/>
            <person name="Song X."/>
            <person name="Zhang H."/>
            <person name="Dai N."/>
            <person name="Sheng W."/>
            <person name="Hou X."/>
            <person name="Wei L."/>
        </authorList>
    </citation>
    <scope>NUCLEOTIDE SEQUENCE</scope>
    <source>
        <strain evidence="3">K16</strain>
        <tissue evidence="3">Leaf</tissue>
    </source>
</reference>
<dbReference type="AlphaFoldDB" id="A0AAE1WMD6"/>
<dbReference type="EMBL" id="JACGWL010000009">
    <property type="protein sequence ID" value="KAK4395941.1"/>
    <property type="molecule type" value="Genomic_DNA"/>
</dbReference>